<evidence type="ECO:0000256" key="1">
    <source>
        <dbReference type="SAM" id="MobiDB-lite"/>
    </source>
</evidence>
<keyword evidence="3" id="KW-1185">Reference proteome</keyword>
<feature type="compositionally biased region" description="Basic and acidic residues" evidence="1">
    <location>
        <begin position="11"/>
        <end position="25"/>
    </location>
</feature>
<comment type="caution">
    <text evidence="2">The sequence shown here is derived from an EMBL/GenBank/DDBJ whole genome shotgun (WGS) entry which is preliminary data.</text>
</comment>
<dbReference type="RefSeq" id="WP_317225027.1">
    <property type="nucleotide sequence ID" value="NZ_JAWJEJ010000001.1"/>
</dbReference>
<evidence type="ECO:0000313" key="2">
    <source>
        <dbReference type="EMBL" id="MDV3455822.1"/>
    </source>
</evidence>
<dbReference type="EMBL" id="JAWJEJ010000001">
    <property type="protein sequence ID" value="MDV3455822.1"/>
    <property type="molecule type" value="Genomic_DNA"/>
</dbReference>
<gene>
    <name evidence="2" type="ORF">RZN05_02410</name>
</gene>
<sequence length="60" mass="6711">MATTPQNEEPGFEHDQNELPEDHGSTSETTLEDGPEEEDAADMEDVQEETAEERKEGGYQ</sequence>
<feature type="compositionally biased region" description="Acidic residues" evidence="1">
    <location>
        <begin position="30"/>
        <end position="51"/>
    </location>
</feature>
<organism evidence="2 3">
    <name type="scientific">Sphingomonas agrestis</name>
    <dbReference type="NCBI Taxonomy" id="3080540"/>
    <lineage>
        <taxon>Bacteria</taxon>
        <taxon>Pseudomonadati</taxon>
        <taxon>Pseudomonadota</taxon>
        <taxon>Alphaproteobacteria</taxon>
        <taxon>Sphingomonadales</taxon>
        <taxon>Sphingomonadaceae</taxon>
        <taxon>Sphingomonas</taxon>
    </lineage>
</organism>
<dbReference type="Proteomes" id="UP001273531">
    <property type="component" value="Unassembled WGS sequence"/>
</dbReference>
<evidence type="ECO:0000313" key="3">
    <source>
        <dbReference type="Proteomes" id="UP001273531"/>
    </source>
</evidence>
<proteinExistence type="predicted"/>
<accession>A0ABU3Y347</accession>
<reference evidence="2 3" key="1">
    <citation type="submission" date="2023-10" db="EMBL/GenBank/DDBJ databases">
        <title>Sphingomonas sp. HF-S4 16S ribosomal RNA gene Genome sequencing and assembly.</title>
        <authorList>
            <person name="Lee H."/>
        </authorList>
    </citation>
    <scope>NUCLEOTIDE SEQUENCE [LARGE SCALE GENOMIC DNA]</scope>
    <source>
        <strain evidence="2 3">HF-S4</strain>
    </source>
</reference>
<protein>
    <submittedName>
        <fullName evidence="2">Uncharacterized protein</fullName>
    </submittedName>
</protein>
<feature type="region of interest" description="Disordered" evidence="1">
    <location>
        <begin position="1"/>
        <end position="60"/>
    </location>
</feature>
<name>A0ABU3Y347_9SPHN</name>